<protein>
    <recommendedName>
        <fullName evidence="7">Nucleoporin NUP42</fullName>
    </recommendedName>
    <alternativeName>
        <fullName evidence="8">Nucleoporin-like protein 2</fullName>
    </alternativeName>
</protein>
<evidence type="ECO:0000256" key="4">
    <source>
        <dbReference type="ARBA" id="ARBA00022833"/>
    </source>
</evidence>
<keyword evidence="3 9" id="KW-0863">Zinc-finger</keyword>
<dbReference type="Proteomes" id="UP001153712">
    <property type="component" value="Chromosome 6"/>
</dbReference>
<proteinExistence type="predicted"/>
<organism evidence="12 13">
    <name type="scientific">Phyllotreta striolata</name>
    <name type="common">Striped flea beetle</name>
    <name type="synonym">Crioceris striolata</name>
    <dbReference type="NCBI Taxonomy" id="444603"/>
    <lineage>
        <taxon>Eukaryota</taxon>
        <taxon>Metazoa</taxon>
        <taxon>Ecdysozoa</taxon>
        <taxon>Arthropoda</taxon>
        <taxon>Hexapoda</taxon>
        <taxon>Insecta</taxon>
        <taxon>Pterygota</taxon>
        <taxon>Neoptera</taxon>
        <taxon>Endopterygota</taxon>
        <taxon>Coleoptera</taxon>
        <taxon>Polyphaga</taxon>
        <taxon>Cucujiformia</taxon>
        <taxon>Chrysomeloidea</taxon>
        <taxon>Chrysomelidae</taxon>
        <taxon>Galerucinae</taxon>
        <taxon>Alticini</taxon>
        <taxon>Phyllotreta</taxon>
    </lineage>
</organism>
<name>A0A9N9TYJ6_PHYSR</name>
<gene>
    <name evidence="12" type="ORF">PHYEVI_LOCUS9348</name>
</gene>
<dbReference type="EMBL" id="OU900099">
    <property type="protein sequence ID" value="CAG9863047.1"/>
    <property type="molecule type" value="Genomic_DNA"/>
</dbReference>
<evidence type="ECO:0000256" key="8">
    <source>
        <dbReference type="ARBA" id="ARBA00042384"/>
    </source>
</evidence>
<evidence type="ECO:0000256" key="7">
    <source>
        <dbReference type="ARBA" id="ARBA00039886"/>
    </source>
</evidence>
<dbReference type="InterPro" id="IPR041367">
    <property type="entry name" value="Znf-CCCH_4"/>
</dbReference>
<keyword evidence="2 9" id="KW-0479">Metal-binding</keyword>
<evidence type="ECO:0000256" key="9">
    <source>
        <dbReference type="PROSITE-ProRule" id="PRU00723"/>
    </source>
</evidence>
<evidence type="ECO:0000256" key="3">
    <source>
        <dbReference type="ARBA" id="ARBA00022771"/>
    </source>
</evidence>
<evidence type="ECO:0000313" key="12">
    <source>
        <dbReference type="EMBL" id="CAG9863047.1"/>
    </source>
</evidence>
<dbReference type="GO" id="GO:0031965">
    <property type="term" value="C:nuclear membrane"/>
    <property type="evidence" value="ECO:0007669"/>
    <property type="project" value="UniProtKB-SubCell"/>
</dbReference>
<dbReference type="PROSITE" id="PS50103">
    <property type="entry name" value="ZF_C3H1"/>
    <property type="match status" value="1"/>
</dbReference>
<dbReference type="PANTHER" id="PTHR46527:SF1">
    <property type="entry name" value="NUCLEOPORIN NUP42"/>
    <property type="match status" value="1"/>
</dbReference>
<evidence type="ECO:0000256" key="2">
    <source>
        <dbReference type="ARBA" id="ARBA00022723"/>
    </source>
</evidence>
<dbReference type="SUPFAM" id="SSF90229">
    <property type="entry name" value="CCCH zinc finger"/>
    <property type="match status" value="1"/>
</dbReference>
<dbReference type="GO" id="GO:0008270">
    <property type="term" value="F:zinc ion binding"/>
    <property type="evidence" value="ECO:0007669"/>
    <property type="project" value="UniProtKB-KW"/>
</dbReference>
<feature type="region of interest" description="Disordered" evidence="10">
    <location>
        <begin position="343"/>
        <end position="368"/>
    </location>
</feature>
<dbReference type="Pfam" id="PF18044">
    <property type="entry name" value="zf-CCCH_4"/>
    <property type="match status" value="1"/>
</dbReference>
<evidence type="ECO:0000256" key="1">
    <source>
        <dbReference type="ARBA" id="ARBA00004335"/>
    </source>
</evidence>
<sequence length="413" mass="45675">MVVCKFFLQGTCKFGNMCKFQHDVNESYNPFQSGGTSVLRTSNFNQPKFAQPAQEKPAVDTNMLVKSVVSDMTQAEKGGQWLFSCYAPYKEKPIFPGFEDLSFEELRFAYYEAVKTNTVEQYKQQIQGKVQEVLIKVRSLQNPSPDIINMLVNIYNTPPSSQAGTFTGNTQTNVTSNFSFNSGGINQQNTTTLFNQPNQSIFGNTQQNAFNNQANNVFGGSNVNNQNTQNIFANQQSNVFGKVPPAPTGSIFNQANNNMSAQSNSIFNTQPVPSQTNTGSIFTNNQPAHSGNIFANANQNQPAPQAQNIFGAAQPVAASFAPPNNQFVQPTQNPQTPMFNQPPANDQPQGFNNNIFRNQQNPAPATLPKQVDSSIYSKLEDLSEGDIKWFQSDDLDISNIPEKPPTYEMCFKI</sequence>
<dbReference type="SMART" id="SM00356">
    <property type="entry name" value="ZnF_C3H1"/>
    <property type="match status" value="1"/>
</dbReference>
<evidence type="ECO:0000256" key="6">
    <source>
        <dbReference type="ARBA" id="ARBA00037262"/>
    </source>
</evidence>
<dbReference type="Gene3D" id="4.10.1000.10">
    <property type="entry name" value="Zinc finger, CCCH-type"/>
    <property type="match status" value="1"/>
</dbReference>
<dbReference type="AlphaFoldDB" id="A0A9N9TYJ6"/>
<dbReference type="PANTHER" id="PTHR46527">
    <property type="entry name" value="NUCLEOPORIN-LIKE PROTEIN 2"/>
    <property type="match status" value="1"/>
</dbReference>
<evidence type="ECO:0000259" key="11">
    <source>
        <dbReference type="PROSITE" id="PS50103"/>
    </source>
</evidence>
<keyword evidence="5" id="KW-0539">Nucleus</keyword>
<feature type="domain" description="C3H1-type" evidence="11">
    <location>
        <begin position="1"/>
        <end position="25"/>
    </location>
</feature>
<reference evidence="12" key="1">
    <citation type="submission" date="2022-01" db="EMBL/GenBank/DDBJ databases">
        <authorList>
            <person name="King R."/>
        </authorList>
    </citation>
    <scope>NUCLEOTIDE SEQUENCE</scope>
</reference>
<dbReference type="InterPro" id="IPR000571">
    <property type="entry name" value="Znf_CCCH"/>
</dbReference>
<accession>A0A9N9TYJ6</accession>
<keyword evidence="4 9" id="KW-0862">Zinc</keyword>
<dbReference type="InterPro" id="IPR051767">
    <property type="entry name" value="Nucleoporin_NUP42"/>
</dbReference>
<evidence type="ECO:0000313" key="13">
    <source>
        <dbReference type="Proteomes" id="UP001153712"/>
    </source>
</evidence>
<keyword evidence="13" id="KW-1185">Reference proteome</keyword>
<feature type="zinc finger region" description="C3H1-type" evidence="9">
    <location>
        <begin position="1"/>
        <end position="25"/>
    </location>
</feature>
<dbReference type="InterPro" id="IPR036855">
    <property type="entry name" value="Znf_CCCH_sf"/>
</dbReference>
<evidence type="ECO:0000256" key="10">
    <source>
        <dbReference type="SAM" id="MobiDB-lite"/>
    </source>
</evidence>
<dbReference type="OrthoDB" id="20729at2759"/>
<comment type="function">
    <text evidence="6">Required for the export of mRNAs containing poly(A) tails from the nucleus into the cytoplasm.</text>
</comment>
<feature type="compositionally biased region" description="Polar residues" evidence="10">
    <location>
        <begin position="343"/>
        <end position="363"/>
    </location>
</feature>
<evidence type="ECO:0000256" key="5">
    <source>
        <dbReference type="ARBA" id="ARBA00023242"/>
    </source>
</evidence>
<comment type="subcellular location">
    <subcellularLocation>
        <location evidence="1">Nucleus membrane</location>
        <topology evidence="1">Peripheral membrane protein</topology>
        <orientation evidence="1">Cytoplasmic side</orientation>
    </subcellularLocation>
</comment>